<name>A0A7Y6C9I7_9ACTN</name>
<feature type="transmembrane region" description="Helical" evidence="1">
    <location>
        <begin position="39"/>
        <end position="58"/>
    </location>
</feature>
<accession>A0A7Y6C9I7</accession>
<evidence type="ECO:0000313" key="3">
    <source>
        <dbReference type="Proteomes" id="UP000540128"/>
    </source>
</evidence>
<protein>
    <submittedName>
        <fullName evidence="2">Uncharacterized protein</fullName>
    </submittedName>
</protein>
<dbReference type="EMBL" id="JAANNT010000010">
    <property type="protein sequence ID" value="NUV29521.1"/>
    <property type="molecule type" value="Genomic_DNA"/>
</dbReference>
<keyword evidence="1" id="KW-0472">Membrane</keyword>
<gene>
    <name evidence="2" type="ORF">G6W59_14505</name>
</gene>
<reference evidence="2 3" key="1">
    <citation type="submission" date="2020-03" db="EMBL/GenBank/DDBJ databases">
        <title>Complete genome sequence of sixteen Streptomyces strains facilitates identification of candidate genes involved in plant growth-promotion in grain legumes and cereals.</title>
        <authorList>
            <person name="Gopalakrishnan S."/>
            <person name="Thakur V."/>
            <person name="Saxena R."/>
            <person name="Vadlamudi S."/>
            <person name="Purohit S."/>
            <person name="Kumar V."/>
            <person name="Rathore A."/>
            <person name="Chitikineni A."/>
            <person name="Varshney R.K."/>
        </authorList>
    </citation>
    <scope>NUCLEOTIDE SEQUENCE [LARGE SCALE GENOMIC DNA]</scope>
    <source>
        <strain evidence="2 3">KAI-180</strain>
    </source>
</reference>
<dbReference type="AlphaFoldDB" id="A0A7Y6C9I7"/>
<evidence type="ECO:0000256" key="1">
    <source>
        <dbReference type="SAM" id="Phobius"/>
    </source>
</evidence>
<keyword evidence="1" id="KW-0812">Transmembrane</keyword>
<keyword evidence="3" id="KW-1185">Reference proteome</keyword>
<dbReference type="Proteomes" id="UP000540128">
    <property type="component" value="Unassembled WGS sequence"/>
</dbReference>
<organism evidence="2 3">
    <name type="scientific">Streptomyces odorifer</name>
    <dbReference type="NCBI Taxonomy" id="53450"/>
    <lineage>
        <taxon>Bacteria</taxon>
        <taxon>Bacillati</taxon>
        <taxon>Actinomycetota</taxon>
        <taxon>Actinomycetes</taxon>
        <taxon>Kitasatosporales</taxon>
        <taxon>Streptomycetaceae</taxon>
        <taxon>Streptomyces</taxon>
        <taxon>Streptomyces albidoflavus group</taxon>
    </lineage>
</organism>
<dbReference type="RefSeq" id="WP_175510552.1">
    <property type="nucleotide sequence ID" value="NZ_JAANNT010000010.1"/>
</dbReference>
<proteinExistence type="predicted"/>
<evidence type="ECO:0000313" key="2">
    <source>
        <dbReference type="EMBL" id="NUV29521.1"/>
    </source>
</evidence>
<keyword evidence="1" id="KW-1133">Transmembrane helix</keyword>
<comment type="caution">
    <text evidence="2">The sequence shown here is derived from an EMBL/GenBank/DDBJ whole genome shotgun (WGS) entry which is preliminary data.</text>
</comment>
<sequence length="64" mass="6557">MGGVSPWWWAVAAALTAAGLALPLDAVTGWCCPPSGSGPYFPLLALLLLGATFLAAGTRRRLTT</sequence>